<dbReference type="PANTHER" id="PTHR12289">
    <property type="entry name" value="METAXIN RELATED"/>
    <property type="match status" value="1"/>
</dbReference>
<dbReference type="AlphaFoldDB" id="A0A640KFD0"/>
<evidence type="ECO:0000313" key="1">
    <source>
        <dbReference type="EMBL" id="GET88420.1"/>
    </source>
</evidence>
<gene>
    <name evidence="1" type="ORF">LtaPh_2118000</name>
</gene>
<keyword evidence="2" id="KW-1185">Reference proteome</keyword>
<comment type="caution">
    <text evidence="1">The sequence shown here is derived from an EMBL/GenBank/DDBJ whole genome shotgun (WGS) entry which is preliminary data.</text>
</comment>
<dbReference type="EMBL" id="BLBS01000028">
    <property type="protein sequence ID" value="GET88420.1"/>
    <property type="molecule type" value="Genomic_DNA"/>
</dbReference>
<dbReference type="OrthoDB" id="277490at2759"/>
<dbReference type="VEuPathDB" id="TriTrypDB:LtaPh_2118000"/>
<evidence type="ECO:0000313" key="2">
    <source>
        <dbReference type="Proteomes" id="UP000419144"/>
    </source>
</evidence>
<dbReference type="PANTHER" id="PTHR12289:SF41">
    <property type="entry name" value="FAILED AXON CONNECTIONS-RELATED"/>
    <property type="match status" value="1"/>
</dbReference>
<dbReference type="Proteomes" id="UP000419144">
    <property type="component" value="Unassembled WGS sequence"/>
</dbReference>
<dbReference type="GO" id="GO:0006626">
    <property type="term" value="P:protein targeting to mitochondrion"/>
    <property type="evidence" value="ECO:0007669"/>
    <property type="project" value="TreeGrafter"/>
</dbReference>
<reference evidence="1" key="1">
    <citation type="submission" date="2019-11" db="EMBL/GenBank/DDBJ databases">
        <title>Leishmania tarentolae CDS.</title>
        <authorList>
            <person name="Goto Y."/>
            <person name="Yamagishi J."/>
        </authorList>
    </citation>
    <scope>NUCLEOTIDE SEQUENCE [LARGE SCALE GENOMIC DNA]</scope>
    <source>
        <strain evidence="1">Parrot Tar II</strain>
    </source>
</reference>
<sequence>MTYSSCVGAGVFFSECRLSADKRMTDQWLRNMYAPPASYLHTLPFPSLTIHLDTCDAYPSSFCFSSLNDSSRPPKMSSPAAAPTTVLARYPAALTLPTADPNALAVETMLRIAQARYTRADARLGDLSLTISQAASLSSGASATSNTGAAKTKSEVCVGLMACLKRLGSECACDTVPATHAASAACVEVLTIQCLFPAFLFYTHFDPVIYAAAMRRSVEPKVASFWEGLWGTYREHVLRANSFFYSGIAAAEVPRRKLSLTSVDKLKEVGEEVDRAFAVLESLRKAATSASIETGNMFFLGTSCPTYIDALVYAAASCFVHADLREASAVVKGQQRRVQDACPALVEYVETMRRQFFESDSGTYGLKPCNTTADANPNVAMANEAERQYRSGRLQTLWWTGVFATVYFLLANADMLVALLENAEEDGEEAAAVEAGTGGSGGVGTSN</sequence>
<proteinExistence type="predicted"/>
<accession>A0A640KFD0</accession>
<name>A0A640KFD0_LEITA</name>
<protein>
    <submittedName>
        <fullName evidence="1">Uncharacterized protein</fullName>
    </submittedName>
</protein>
<dbReference type="InterPro" id="IPR050931">
    <property type="entry name" value="Mito_Protein_Transport_Metaxin"/>
</dbReference>
<dbReference type="GO" id="GO:0005741">
    <property type="term" value="C:mitochondrial outer membrane"/>
    <property type="evidence" value="ECO:0007669"/>
    <property type="project" value="TreeGrafter"/>
</dbReference>
<organism evidence="1 2">
    <name type="scientific">Leishmania tarentolae</name>
    <name type="common">Sauroleishmania tarentolae</name>
    <dbReference type="NCBI Taxonomy" id="5689"/>
    <lineage>
        <taxon>Eukaryota</taxon>
        <taxon>Discoba</taxon>
        <taxon>Euglenozoa</taxon>
        <taxon>Kinetoplastea</taxon>
        <taxon>Metakinetoplastina</taxon>
        <taxon>Trypanosomatida</taxon>
        <taxon>Trypanosomatidae</taxon>
        <taxon>Leishmaniinae</taxon>
        <taxon>Leishmania</taxon>
        <taxon>lizard Leishmania</taxon>
    </lineage>
</organism>